<dbReference type="InterPro" id="IPR046342">
    <property type="entry name" value="CBS_dom_sf"/>
</dbReference>
<evidence type="ECO:0000256" key="1">
    <source>
        <dbReference type="ARBA" id="ARBA00023122"/>
    </source>
</evidence>
<proteinExistence type="predicted"/>
<reference evidence="4" key="1">
    <citation type="submission" date="2021-03" db="EMBL/GenBank/DDBJ databases">
        <title>Roseibium sp. CAU 1637 isolated from Incheon.</title>
        <authorList>
            <person name="Kim W."/>
        </authorList>
    </citation>
    <scope>NUCLEOTIDE SEQUENCE</scope>
    <source>
        <strain evidence="4">CAU 1637</strain>
    </source>
</reference>
<organism evidence="4 5">
    <name type="scientific">Roseibium limicola</name>
    <dbReference type="NCBI Taxonomy" id="2816037"/>
    <lineage>
        <taxon>Bacteria</taxon>
        <taxon>Pseudomonadati</taxon>
        <taxon>Pseudomonadota</taxon>
        <taxon>Alphaproteobacteria</taxon>
        <taxon>Hyphomicrobiales</taxon>
        <taxon>Stappiaceae</taxon>
        <taxon>Roseibium</taxon>
    </lineage>
</organism>
<dbReference type="InterPro" id="IPR044725">
    <property type="entry name" value="CBSX3_CBS_dom"/>
</dbReference>
<sequence length="144" mass="15258">MSVASILKGKGRGVIAENAETLLVNICKVLGDKKIGAILITDPDGRIEGIISERDVVKAVGQQGSSALDLPVGQVMTKSVITCTEGDSVNSVMSKMSEGRFRHVPVVDQDQVAVGVISIGDVVKHKIAQVELEAEQMRSYISTP</sequence>
<evidence type="ECO:0000313" key="5">
    <source>
        <dbReference type="Proteomes" id="UP000664779"/>
    </source>
</evidence>
<dbReference type="PROSITE" id="PS51371">
    <property type="entry name" value="CBS"/>
    <property type="match status" value="1"/>
</dbReference>
<keyword evidence="1 2" id="KW-0129">CBS domain</keyword>
<name>A0A939J828_9HYPH</name>
<dbReference type="PANTHER" id="PTHR43080">
    <property type="entry name" value="CBS DOMAIN-CONTAINING PROTEIN CBSX3, MITOCHONDRIAL"/>
    <property type="match status" value="1"/>
</dbReference>
<accession>A0A939J828</accession>
<dbReference type="Pfam" id="PF00571">
    <property type="entry name" value="CBS"/>
    <property type="match status" value="2"/>
</dbReference>
<dbReference type="InterPro" id="IPR000644">
    <property type="entry name" value="CBS_dom"/>
</dbReference>
<dbReference type="Gene3D" id="3.10.580.10">
    <property type="entry name" value="CBS-domain"/>
    <property type="match status" value="1"/>
</dbReference>
<evidence type="ECO:0000259" key="3">
    <source>
        <dbReference type="PROSITE" id="PS51371"/>
    </source>
</evidence>
<keyword evidence="5" id="KW-1185">Reference proteome</keyword>
<dbReference type="SUPFAM" id="SSF54631">
    <property type="entry name" value="CBS-domain pair"/>
    <property type="match status" value="1"/>
</dbReference>
<dbReference type="EMBL" id="JAFLNF010000002">
    <property type="protein sequence ID" value="MBO0344871.1"/>
    <property type="molecule type" value="Genomic_DNA"/>
</dbReference>
<dbReference type="RefSeq" id="WP_206939063.1">
    <property type="nucleotide sequence ID" value="NZ_JAFLNF010000002.1"/>
</dbReference>
<dbReference type="CDD" id="cd04623">
    <property type="entry name" value="CBS_pair_bac_euk"/>
    <property type="match status" value="1"/>
</dbReference>
<evidence type="ECO:0000313" key="4">
    <source>
        <dbReference type="EMBL" id="MBO0344871.1"/>
    </source>
</evidence>
<dbReference type="SMART" id="SM00116">
    <property type="entry name" value="CBS"/>
    <property type="match status" value="2"/>
</dbReference>
<gene>
    <name evidence="4" type="ORF">J0X15_06560</name>
</gene>
<dbReference type="AlphaFoldDB" id="A0A939J828"/>
<dbReference type="PANTHER" id="PTHR43080:SF2">
    <property type="entry name" value="CBS DOMAIN-CONTAINING PROTEIN"/>
    <property type="match status" value="1"/>
</dbReference>
<dbReference type="Proteomes" id="UP000664779">
    <property type="component" value="Unassembled WGS sequence"/>
</dbReference>
<dbReference type="InterPro" id="IPR051257">
    <property type="entry name" value="Diverse_CBS-Domain"/>
</dbReference>
<comment type="caution">
    <text evidence="4">The sequence shown here is derived from an EMBL/GenBank/DDBJ whole genome shotgun (WGS) entry which is preliminary data.</text>
</comment>
<protein>
    <submittedName>
        <fullName evidence="4">CBS domain-containing protein</fullName>
    </submittedName>
</protein>
<feature type="domain" description="CBS" evidence="3">
    <location>
        <begin position="76"/>
        <end position="132"/>
    </location>
</feature>
<evidence type="ECO:0000256" key="2">
    <source>
        <dbReference type="PROSITE-ProRule" id="PRU00703"/>
    </source>
</evidence>